<reference evidence="3" key="2">
    <citation type="submission" date="2010-01" db="EMBL/GenBank/DDBJ databases">
        <title>The complete genome of Geodermatophilus obscurus DSM 43160.</title>
        <authorList>
            <consortium name="US DOE Joint Genome Institute (JGI-PGF)"/>
            <person name="Lucas S."/>
            <person name="Copeland A."/>
            <person name="Lapidus A."/>
            <person name="Glavina del Rio T."/>
            <person name="Dalin E."/>
            <person name="Tice H."/>
            <person name="Bruce D."/>
            <person name="Goodwin L."/>
            <person name="Pitluck S."/>
            <person name="Kyrpides N."/>
            <person name="Mavromatis K."/>
            <person name="Ivanova N."/>
            <person name="Munk A.C."/>
            <person name="Brettin T."/>
            <person name="Detter J.C."/>
            <person name="Han C."/>
            <person name="Larimer F."/>
            <person name="Land M."/>
            <person name="Hauser L."/>
            <person name="Markowitz V."/>
            <person name="Cheng J.-F."/>
            <person name="Hugenholtz P."/>
            <person name="Woyke T."/>
            <person name="Wu D."/>
            <person name="Jando M."/>
            <person name="Schneider S."/>
            <person name="Klenk H.-P."/>
            <person name="Eisen J.A."/>
        </authorList>
    </citation>
    <scope>NUCLEOTIDE SEQUENCE [LARGE SCALE GENOMIC DNA]</scope>
    <source>
        <strain evidence="3">ATCC 25078 / DSM 43160 / JCM 3152 / KCC A-0152 / KCTC 9177 / NBRC 13315 / NRRL B-3577 / G-20</strain>
    </source>
</reference>
<evidence type="ECO:0000313" key="3">
    <source>
        <dbReference type="Proteomes" id="UP000001382"/>
    </source>
</evidence>
<name>D2SBN3_GEOOG</name>
<reference evidence="2 3" key="1">
    <citation type="journal article" date="2010" name="Stand. Genomic Sci.">
        <title>Complete genome sequence of Geodermatophilus obscurus type strain (G-20).</title>
        <authorList>
            <person name="Ivanova N."/>
            <person name="Sikorski J."/>
            <person name="Jando M."/>
            <person name="Munk C."/>
            <person name="Lapidus A."/>
            <person name="Glavina Del Rio T."/>
            <person name="Copeland A."/>
            <person name="Tice H."/>
            <person name="Cheng J.-F."/>
            <person name="Lucas S."/>
            <person name="Chen F."/>
            <person name="Nolan M."/>
            <person name="Bruce D."/>
            <person name="Goodwin L."/>
            <person name="Pitluck S."/>
            <person name="Mavromatis K."/>
            <person name="Mikhailova N."/>
            <person name="Pati A."/>
            <person name="Chen A."/>
            <person name="Palaniappan K."/>
            <person name="Land M."/>
            <person name="Hauser L."/>
            <person name="Chang Y.-J."/>
            <person name="Jeffries C.D."/>
            <person name="Meincke L."/>
            <person name="Brettin T."/>
            <person name="Detter J.C."/>
            <person name="Detter J.C."/>
            <person name="Rohde M."/>
            <person name="Goeker M."/>
            <person name="Bristow J."/>
            <person name="Eisen J.A."/>
            <person name="Markowitz V."/>
            <person name="Hugenholtz P."/>
            <person name="Kyrpides N.C."/>
            <person name="Klenk H.-P."/>
        </authorList>
    </citation>
    <scope>NUCLEOTIDE SEQUENCE [LARGE SCALE GENOMIC DNA]</scope>
    <source>
        <strain evidence="3">ATCC 25078 / DSM 43160 / JCM 3152 / KCC A-0152 / KCTC 9177 / NBRC 13315 / NRRL B-3577 / G-20</strain>
    </source>
</reference>
<sequence>MTSLLTRTTRTTGTTGTGLTVHGESDVGSGGTGTQGDILALCRRPIRSRGSVR</sequence>
<feature type="compositionally biased region" description="Low complexity" evidence="1">
    <location>
        <begin position="1"/>
        <end position="20"/>
    </location>
</feature>
<evidence type="ECO:0000313" key="2">
    <source>
        <dbReference type="EMBL" id="ADB76140.1"/>
    </source>
</evidence>
<dbReference type="AlphaFoldDB" id="D2SBN3"/>
<dbReference type="STRING" id="526225.Gobs_3552"/>
<proteinExistence type="predicted"/>
<evidence type="ECO:0000256" key="1">
    <source>
        <dbReference type="SAM" id="MobiDB-lite"/>
    </source>
</evidence>
<dbReference type="KEGG" id="gob:Gobs_3552"/>
<feature type="region of interest" description="Disordered" evidence="1">
    <location>
        <begin position="1"/>
        <end position="36"/>
    </location>
</feature>
<dbReference type="Proteomes" id="UP000001382">
    <property type="component" value="Chromosome"/>
</dbReference>
<accession>D2SBN3</accession>
<dbReference type="HOGENOM" id="CLU_3061957_0_0_11"/>
<protein>
    <submittedName>
        <fullName evidence="2">Uncharacterized protein</fullName>
    </submittedName>
</protein>
<keyword evidence="3" id="KW-1185">Reference proteome</keyword>
<dbReference type="EMBL" id="CP001867">
    <property type="protein sequence ID" value="ADB76140.1"/>
    <property type="molecule type" value="Genomic_DNA"/>
</dbReference>
<gene>
    <name evidence="2" type="ordered locus">Gobs_3552</name>
</gene>
<organism evidence="2 3">
    <name type="scientific">Geodermatophilus obscurus (strain ATCC 25078 / DSM 43160 / JCM 3152 / CCUG 61914 / KCC A-0152 / KCTC 9177 / NBRC 13315 / NRRL B-3577 / G-20)</name>
    <dbReference type="NCBI Taxonomy" id="526225"/>
    <lineage>
        <taxon>Bacteria</taxon>
        <taxon>Bacillati</taxon>
        <taxon>Actinomycetota</taxon>
        <taxon>Actinomycetes</taxon>
        <taxon>Geodermatophilales</taxon>
        <taxon>Geodermatophilaceae</taxon>
        <taxon>Geodermatophilus</taxon>
    </lineage>
</organism>